<feature type="domain" description="FAD/NAD(P)-binding" evidence="5">
    <location>
        <begin position="24"/>
        <end position="324"/>
    </location>
</feature>
<dbReference type="Pfam" id="PF07992">
    <property type="entry name" value="Pyr_redox_2"/>
    <property type="match status" value="1"/>
</dbReference>
<dbReference type="Proteomes" id="UP000287171">
    <property type="component" value="Unassembled WGS sequence"/>
</dbReference>
<evidence type="ECO:0000256" key="1">
    <source>
        <dbReference type="ARBA" id="ARBA00001974"/>
    </source>
</evidence>
<comment type="caution">
    <text evidence="6">The sequence shown here is derived from an EMBL/GenBank/DDBJ whole genome shotgun (WGS) entry which is preliminary data.</text>
</comment>
<dbReference type="Gene3D" id="3.50.50.60">
    <property type="entry name" value="FAD/NAD(P)-binding domain"/>
    <property type="match status" value="2"/>
</dbReference>
<dbReference type="PANTHER" id="PTHR43429:SF3">
    <property type="entry name" value="NITRITE REDUCTASE [NAD(P)H]"/>
    <property type="match status" value="1"/>
</dbReference>
<name>A0A402B5I2_9CHLR</name>
<dbReference type="InterPro" id="IPR036188">
    <property type="entry name" value="FAD/NAD-bd_sf"/>
</dbReference>
<dbReference type="AlphaFoldDB" id="A0A402B5I2"/>
<dbReference type="GO" id="GO:0016491">
    <property type="term" value="F:oxidoreductase activity"/>
    <property type="evidence" value="ECO:0007669"/>
    <property type="project" value="InterPro"/>
</dbReference>
<evidence type="ECO:0000313" key="6">
    <source>
        <dbReference type="EMBL" id="GCE26606.1"/>
    </source>
</evidence>
<keyword evidence="2" id="KW-0285">Flavoprotein</keyword>
<evidence type="ECO:0000259" key="5">
    <source>
        <dbReference type="Pfam" id="PF07992"/>
    </source>
</evidence>
<accession>A0A402B5I2</accession>
<feature type="compositionally biased region" description="Polar residues" evidence="4">
    <location>
        <begin position="481"/>
        <end position="500"/>
    </location>
</feature>
<evidence type="ECO:0000256" key="4">
    <source>
        <dbReference type="SAM" id="MobiDB-lite"/>
    </source>
</evidence>
<evidence type="ECO:0000256" key="2">
    <source>
        <dbReference type="ARBA" id="ARBA00022630"/>
    </source>
</evidence>
<gene>
    <name evidence="6" type="ORF">KDA_20900</name>
</gene>
<keyword evidence="7" id="KW-1185">Reference proteome</keyword>
<evidence type="ECO:0000313" key="7">
    <source>
        <dbReference type="Proteomes" id="UP000287171"/>
    </source>
</evidence>
<organism evidence="6 7">
    <name type="scientific">Dictyobacter alpinus</name>
    <dbReference type="NCBI Taxonomy" id="2014873"/>
    <lineage>
        <taxon>Bacteria</taxon>
        <taxon>Bacillati</taxon>
        <taxon>Chloroflexota</taxon>
        <taxon>Ktedonobacteria</taxon>
        <taxon>Ktedonobacterales</taxon>
        <taxon>Dictyobacteraceae</taxon>
        <taxon>Dictyobacter</taxon>
    </lineage>
</organism>
<dbReference type="PANTHER" id="PTHR43429">
    <property type="entry name" value="PYRIDINE NUCLEOTIDE-DISULFIDE OXIDOREDUCTASE DOMAIN-CONTAINING"/>
    <property type="match status" value="1"/>
</dbReference>
<dbReference type="PRINTS" id="PR00469">
    <property type="entry name" value="PNDRDTASEII"/>
</dbReference>
<sequence length="600" mass="66243">MINESDKKIVPINHSSQPAIDQADIVVIGNGIAGLTAAVEARRLAPEKRIVIVTDQIHPTINTPALKQFAIGKLTREQLLAYPAGTERAERIHVVNARVSEIHAQSKYVMLNNKRGFGYDSLLIATGSTPQGLPENTPGRNFDGVLTLHRLQDFLDLRRRLAEVNEAVVIGGGVHAIETVMGLLYWGIRVHWLIRGKTFMGRMLDETASEMVLNNIRRTGVLVHLETEVAGIIGRVGAVAGVITNQQEMIPCQMVLSCTGTQAATSLAKNCTVPMMHKNGILVDDKLRTSVRDIYAAGDVAALKNPQTGNYEPRAQWYAAVAQGRIAGSMMVGNKELAMQPFGVPWHATHLGELSMLTAGEPLTKDPRTTVLTDNSQNGYRRVCILDDRLVGYLSMGHSQPDSLAIKRLIDEGIPIKNVTKALLKGQFDSRSYLSHQRSHAARNMLSQKLPPLLKPEESAPPRRTPNTDELLQLAQQRQLEVQSARPQQMRPQVQSTARPQQVHRAEPVAPMAIIPFDDDEINPFTGNLPSVALPEPAKPGRYIQENNYQPRLEPITPVNAQVFARASDNRVNYPASPEKKDLRYKLWAYVNPDADSDNV</sequence>
<dbReference type="InterPro" id="IPR050260">
    <property type="entry name" value="FAD-bd_OxRdtase"/>
</dbReference>
<reference evidence="7" key="1">
    <citation type="submission" date="2018-12" db="EMBL/GenBank/DDBJ databases">
        <title>Tengunoibacter tsumagoiensis gen. nov., sp. nov., Dictyobacter kobayashii sp. nov., D. alpinus sp. nov., and D. joshuensis sp. nov. and description of Dictyobacteraceae fam. nov. within the order Ktedonobacterales isolated from Tengu-no-mugimeshi.</title>
        <authorList>
            <person name="Wang C.M."/>
            <person name="Zheng Y."/>
            <person name="Sakai Y."/>
            <person name="Toyoda A."/>
            <person name="Minakuchi Y."/>
            <person name="Abe K."/>
            <person name="Yokota A."/>
            <person name="Yabe S."/>
        </authorList>
    </citation>
    <scope>NUCLEOTIDE SEQUENCE [LARGE SCALE GENOMIC DNA]</scope>
    <source>
        <strain evidence="7">Uno16</strain>
    </source>
</reference>
<dbReference type="SUPFAM" id="SSF51905">
    <property type="entry name" value="FAD/NAD(P)-binding domain"/>
    <property type="match status" value="1"/>
</dbReference>
<evidence type="ECO:0000256" key="3">
    <source>
        <dbReference type="ARBA" id="ARBA00022827"/>
    </source>
</evidence>
<dbReference type="PRINTS" id="PR00368">
    <property type="entry name" value="FADPNR"/>
</dbReference>
<protein>
    <recommendedName>
        <fullName evidence="5">FAD/NAD(P)-binding domain-containing protein</fullName>
    </recommendedName>
</protein>
<keyword evidence="3" id="KW-0274">FAD</keyword>
<dbReference type="InterPro" id="IPR023753">
    <property type="entry name" value="FAD/NAD-binding_dom"/>
</dbReference>
<proteinExistence type="predicted"/>
<feature type="region of interest" description="Disordered" evidence="4">
    <location>
        <begin position="435"/>
        <end position="466"/>
    </location>
</feature>
<comment type="cofactor">
    <cofactor evidence="1">
        <name>FAD</name>
        <dbReference type="ChEBI" id="CHEBI:57692"/>
    </cofactor>
</comment>
<dbReference type="EMBL" id="BIFT01000001">
    <property type="protein sequence ID" value="GCE26606.1"/>
    <property type="molecule type" value="Genomic_DNA"/>
</dbReference>
<feature type="region of interest" description="Disordered" evidence="4">
    <location>
        <begin position="481"/>
        <end position="504"/>
    </location>
</feature>